<dbReference type="Gene3D" id="1.20.5.620">
    <property type="entry name" value="F1F0 ATP synthase subunit B, membrane domain"/>
    <property type="match status" value="1"/>
</dbReference>
<evidence type="ECO:0008006" key="6">
    <source>
        <dbReference type="Google" id="ProtNLM"/>
    </source>
</evidence>
<evidence type="ECO:0000256" key="2">
    <source>
        <dbReference type="ARBA" id="ARBA00022448"/>
    </source>
</evidence>
<reference evidence="4 5" key="1">
    <citation type="submission" date="2019-10" db="EMBL/GenBank/DDBJ databases">
        <title>Rubrobacter sp nov SCSIO 52915 isolated from a deep-sea sediment in the South China Sea.</title>
        <authorList>
            <person name="Chen R.W."/>
        </authorList>
    </citation>
    <scope>NUCLEOTIDE SEQUENCE [LARGE SCALE GENOMIC DNA]</scope>
    <source>
        <strain evidence="4 5">SCSIO 52915</strain>
    </source>
</reference>
<keyword evidence="3" id="KW-0406">Ion transport</keyword>
<evidence type="ECO:0000256" key="3">
    <source>
        <dbReference type="ARBA" id="ARBA00023065"/>
    </source>
</evidence>
<dbReference type="SUPFAM" id="SSF160527">
    <property type="entry name" value="V-type ATPase subunit E-like"/>
    <property type="match status" value="1"/>
</dbReference>
<evidence type="ECO:0000313" key="5">
    <source>
        <dbReference type="Proteomes" id="UP000502706"/>
    </source>
</evidence>
<keyword evidence="2" id="KW-0813">Transport</keyword>
<keyword evidence="5" id="KW-1185">Reference proteome</keyword>
<evidence type="ECO:0000256" key="1">
    <source>
        <dbReference type="ARBA" id="ARBA00005901"/>
    </source>
</evidence>
<dbReference type="InterPro" id="IPR002842">
    <property type="entry name" value="ATPase_V1_Esu"/>
</dbReference>
<dbReference type="Gene3D" id="3.30.2320.30">
    <property type="entry name" value="ATP synthase, E subunit, C-terminal"/>
    <property type="match status" value="1"/>
</dbReference>
<evidence type="ECO:0000313" key="4">
    <source>
        <dbReference type="EMBL" id="QIN78399.1"/>
    </source>
</evidence>
<dbReference type="RefSeq" id="WP_166396073.1">
    <property type="nucleotide sequence ID" value="NZ_CP045121.1"/>
</dbReference>
<protein>
    <recommendedName>
        <fullName evidence="6">V-type ATP synthase subunit E</fullName>
    </recommendedName>
</protein>
<comment type="similarity">
    <text evidence="1">Belongs to the V-ATPase E subunit family.</text>
</comment>
<dbReference type="InterPro" id="IPR038495">
    <property type="entry name" value="ATPase_E_C"/>
</dbReference>
<sequence>MSPLKDLLAAIQAEADEERARVEAESRTEAEAILAAAREEAQAVRDGILRSGEPGIRAEATRRVALANLEAARSLRLVREESYKLLVAGARSELAALREDPARYRDAMFALFGEGLAALPDADTLRVDPRDEALAANTADGLAVETAPIPLGGLVLESDDGRTLRNTFEDRLANADPDLRLWYGRRLDALAAGVEAAGVAR</sequence>
<proteinExistence type="inferred from homology"/>
<organism evidence="4 5">
    <name type="scientific">Rubrobacter marinus</name>
    <dbReference type="NCBI Taxonomy" id="2653852"/>
    <lineage>
        <taxon>Bacteria</taxon>
        <taxon>Bacillati</taxon>
        <taxon>Actinomycetota</taxon>
        <taxon>Rubrobacteria</taxon>
        <taxon>Rubrobacterales</taxon>
        <taxon>Rubrobacteraceae</taxon>
        <taxon>Rubrobacter</taxon>
    </lineage>
</organism>
<name>A0A6G8PW21_9ACTN</name>
<gene>
    <name evidence="4" type="ORF">GBA65_07530</name>
</gene>
<dbReference type="KEGG" id="rmar:GBA65_07530"/>
<dbReference type="GO" id="GO:0033178">
    <property type="term" value="C:proton-transporting two-sector ATPase complex, catalytic domain"/>
    <property type="evidence" value="ECO:0007669"/>
    <property type="project" value="InterPro"/>
</dbReference>
<dbReference type="GO" id="GO:0046961">
    <property type="term" value="F:proton-transporting ATPase activity, rotational mechanism"/>
    <property type="evidence" value="ECO:0007669"/>
    <property type="project" value="InterPro"/>
</dbReference>
<dbReference type="EMBL" id="CP045121">
    <property type="protein sequence ID" value="QIN78399.1"/>
    <property type="molecule type" value="Genomic_DNA"/>
</dbReference>
<dbReference type="Proteomes" id="UP000502706">
    <property type="component" value="Chromosome"/>
</dbReference>
<dbReference type="AlphaFoldDB" id="A0A6G8PW21"/>
<accession>A0A6G8PW21</accession>
<dbReference type="Pfam" id="PF01991">
    <property type="entry name" value="vATP-synt_E"/>
    <property type="match status" value="1"/>
</dbReference>